<accession>A0A1G9SP12</accession>
<dbReference type="InterPro" id="IPR009061">
    <property type="entry name" value="DNA-bd_dom_put_sf"/>
</dbReference>
<dbReference type="PANTHER" id="PTHR30204">
    <property type="entry name" value="REDOX-CYCLING DRUG-SENSING TRANSCRIPTIONAL ACTIVATOR SOXR"/>
    <property type="match status" value="1"/>
</dbReference>
<dbReference type="Proteomes" id="UP000199759">
    <property type="component" value="Unassembled WGS sequence"/>
</dbReference>
<dbReference type="EMBL" id="FNHG01000010">
    <property type="protein sequence ID" value="SDM37060.1"/>
    <property type="molecule type" value="Genomic_DNA"/>
</dbReference>
<dbReference type="CDD" id="cd04785">
    <property type="entry name" value="HTH_CadR-PbrR-like"/>
    <property type="match status" value="1"/>
</dbReference>
<keyword evidence="1" id="KW-0805">Transcription regulation</keyword>
<evidence type="ECO:0000256" key="3">
    <source>
        <dbReference type="ARBA" id="ARBA00023163"/>
    </source>
</evidence>
<dbReference type="Gene3D" id="1.10.1660.10">
    <property type="match status" value="1"/>
</dbReference>
<sequence length="143" mass="15976">MSDLSIGKLSRASGVKVPTIRYYENIGLLAAPPRSEGGQRRYDKTNVERLRFIRHGRALGFGLDDLRALQELSDRPNQSCQRADAIASRQLAEVERRIAGLEAVRVELARMLDHCAHGEVDQCRVIETLSDHALCEGDHLKIS</sequence>
<name>A0A1G9SP12_9PROT</name>
<dbReference type="PROSITE" id="PS00552">
    <property type="entry name" value="HTH_MERR_1"/>
    <property type="match status" value="1"/>
</dbReference>
<dbReference type="InterPro" id="IPR015358">
    <property type="entry name" value="Tscrpt_reg_MerR_DNA-bd"/>
</dbReference>
<dbReference type="Pfam" id="PF09278">
    <property type="entry name" value="MerR-DNA-bind"/>
    <property type="match status" value="1"/>
</dbReference>
<dbReference type="SUPFAM" id="SSF46955">
    <property type="entry name" value="Putative DNA-binding domain"/>
    <property type="match status" value="1"/>
</dbReference>
<feature type="domain" description="HTH merR-type" evidence="4">
    <location>
        <begin position="1"/>
        <end position="72"/>
    </location>
</feature>
<organism evidence="5 6">
    <name type="scientific">Maricaulis salignorans</name>
    <dbReference type="NCBI Taxonomy" id="144026"/>
    <lineage>
        <taxon>Bacteria</taxon>
        <taxon>Pseudomonadati</taxon>
        <taxon>Pseudomonadota</taxon>
        <taxon>Alphaproteobacteria</taxon>
        <taxon>Maricaulales</taxon>
        <taxon>Maricaulaceae</taxon>
        <taxon>Maricaulis</taxon>
    </lineage>
</organism>
<dbReference type="InterPro" id="IPR000551">
    <property type="entry name" value="MerR-type_HTH_dom"/>
</dbReference>
<reference evidence="5 6" key="1">
    <citation type="submission" date="2016-10" db="EMBL/GenBank/DDBJ databases">
        <authorList>
            <person name="de Groot N.N."/>
        </authorList>
    </citation>
    <scope>NUCLEOTIDE SEQUENCE [LARGE SCALE GENOMIC DNA]</scope>
    <source>
        <strain evidence="5 6">DSM 16077</strain>
    </source>
</reference>
<dbReference type="GO" id="GO:0003700">
    <property type="term" value="F:DNA-binding transcription factor activity"/>
    <property type="evidence" value="ECO:0007669"/>
    <property type="project" value="InterPro"/>
</dbReference>
<evidence type="ECO:0000259" key="4">
    <source>
        <dbReference type="PROSITE" id="PS50937"/>
    </source>
</evidence>
<dbReference type="OrthoDB" id="9802944at2"/>
<dbReference type="AlphaFoldDB" id="A0A1G9SP12"/>
<evidence type="ECO:0000256" key="2">
    <source>
        <dbReference type="ARBA" id="ARBA00023125"/>
    </source>
</evidence>
<protein>
    <submittedName>
        <fullName evidence="5">DNA-binding transcriptional regulator, MerR family</fullName>
    </submittedName>
</protein>
<proteinExistence type="predicted"/>
<keyword evidence="2 5" id="KW-0238">DNA-binding</keyword>
<evidence type="ECO:0000256" key="1">
    <source>
        <dbReference type="ARBA" id="ARBA00023015"/>
    </source>
</evidence>
<evidence type="ECO:0000313" key="6">
    <source>
        <dbReference type="Proteomes" id="UP000199759"/>
    </source>
</evidence>
<keyword evidence="3" id="KW-0804">Transcription</keyword>
<dbReference type="GO" id="GO:0003677">
    <property type="term" value="F:DNA binding"/>
    <property type="evidence" value="ECO:0007669"/>
    <property type="project" value="UniProtKB-KW"/>
</dbReference>
<dbReference type="SMART" id="SM00422">
    <property type="entry name" value="HTH_MERR"/>
    <property type="match status" value="1"/>
</dbReference>
<dbReference type="PROSITE" id="PS50937">
    <property type="entry name" value="HTH_MERR_2"/>
    <property type="match status" value="1"/>
</dbReference>
<dbReference type="PRINTS" id="PR00040">
    <property type="entry name" value="HTHMERR"/>
</dbReference>
<keyword evidence="6" id="KW-1185">Reference proteome</keyword>
<dbReference type="STRING" id="144026.SAMN04488568_11020"/>
<dbReference type="PANTHER" id="PTHR30204:SF94">
    <property type="entry name" value="HEAVY METAL-DEPENDENT TRANSCRIPTIONAL REGULATOR HI_0293-RELATED"/>
    <property type="match status" value="1"/>
</dbReference>
<dbReference type="Pfam" id="PF00376">
    <property type="entry name" value="MerR"/>
    <property type="match status" value="1"/>
</dbReference>
<gene>
    <name evidence="5" type="ORF">SAMN04488568_11020</name>
</gene>
<dbReference type="RefSeq" id="WP_091769925.1">
    <property type="nucleotide sequence ID" value="NZ_FNHG01000010.1"/>
</dbReference>
<dbReference type="InterPro" id="IPR047057">
    <property type="entry name" value="MerR_fam"/>
</dbReference>
<evidence type="ECO:0000313" key="5">
    <source>
        <dbReference type="EMBL" id="SDM37060.1"/>
    </source>
</evidence>